<evidence type="ECO:0000313" key="2">
    <source>
        <dbReference type="Proteomes" id="UP000577362"/>
    </source>
</evidence>
<keyword evidence="2" id="KW-1185">Reference proteome</keyword>
<sequence length="45" mass="5094">MEGFVRHRQDGRAIVAILAQGARCHQSWLAAGPPWTVRSPRRPRT</sequence>
<reference evidence="1 2" key="1">
    <citation type="submission" date="2020-08" db="EMBL/GenBank/DDBJ databases">
        <title>Genomic Encyclopedia of Type Strains, Phase IV (KMG-IV): sequencing the most valuable type-strain genomes for metagenomic binning, comparative biology and taxonomic classification.</title>
        <authorList>
            <person name="Goeker M."/>
        </authorList>
    </citation>
    <scope>NUCLEOTIDE SEQUENCE [LARGE SCALE GENOMIC DNA]</scope>
    <source>
        <strain evidence="1 2">DSM 103737</strain>
    </source>
</reference>
<dbReference type="Proteomes" id="UP000577362">
    <property type="component" value="Unassembled WGS sequence"/>
</dbReference>
<proteinExistence type="predicted"/>
<evidence type="ECO:0000313" key="1">
    <source>
        <dbReference type="EMBL" id="MBB4015129.1"/>
    </source>
</evidence>
<dbReference type="RefSeq" id="WP_183315414.1">
    <property type="nucleotide sequence ID" value="NZ_JACIEN010000001.1"/>
</dbReference>
<comment type="caution">
    <text evidence="1">The sequence shown here is derived from an EMBL/GenBank/DDBJ whole genome shotgun (WGS) entry which is preliminary data.</text>
</comment>
<protein>
    <submittedName>
        <fullName evidence="1">Uncharacterized protein</fullName>
    </submittedName>
</protein>
<organism evidence="1 2">
    <name type="scientific">Chelatococcus caeni</name>
    <dbReference type="NCBI Taxonomy" id="1348468"/>
    <lineage>
        <taxon>Bacteria</taxon>
        <taxon>Pseudomonadati</taxon>
        <taxon>Pseudomonadota</taxon>
        <taxon>Alphaproteobacteria</taxon>
        <taxon>Hyphomicrobiales</taxon>
        <taxon>Chelatococcaceae</taxon>
        <taxon>Chelatococcus</taxon>
    </lineage>
</organism>
<name>A0A840BUS6_9HYPH</name>
<dbReference type="EMBL" id="JACIEN010000001">
    <property type="protein sequence ID" value="MBB4015129.1"/>
    <property type="molecule type" value="Genomic_DNA"/>
</dbReference>
<gene>
    <name evidence="1" type="ORF">GGR16_000135</name>
</gene>
<dbReference type="AlphaFoldDB" id="A0A840BUS6"/>
<accession>A0A840BUS6</accession>